<dbReference type="GO" id="GO:0000287">
    <property type="term" value="F:magnesium ion binding"/>
    <property type="evidence" value="ECO:0007669"/>
    <property type="project" value="UniProtKB-UniRule"/>
</dbReference>
<dbReference type="OrthoDB" id="3725747at2"/>
<dbReference type="GO" id="GO:0009234">
    <property type="term" value="P:menaquinone biosynthetic process"/>
    <property type="evidence" value="ECO:0007669"/>
    <property type="project" value="UniProtKB-UniRule"/>
</dbReference>
<evidence type="ECO:0000313" key="7">
    <source>
        <dbReference type="EMBL" id="ATC65373.1"/>
    </source>
</evidence>
<dbReference type="SFLD" id="SFLDS00001">
    <property type="entry name" value="Enolase"/>
    <property type="match status" value="1"/>
</dbReference>
<reference evidence="7 8" key="1">
    <citation type="submission" date="2017-09" db="EMBL/GenBank/DDBJ databases">
        <title>Complete genome sequence of Verrucomicrobial strain HZ-65, isolated from freshwater.</title>
        <authorList>
            <person name="Choi A."/>
        </authorList>
    </citation>
    <scope>NUCLEOTIDE SEQUENCE [LARGE SCALE GENOMIC DNA]</scope>
    <source>
        <strain evidence="7 8">HZ-65</strain>
    </source>
</reference>
<feature type="binding site" evidence="4">
    <location>
        <position position="230"/>
    </location>
    <ligand>
        <name>Mg(2+)</name>
        <dbReference type="ChEBI" id="CHEBI:18420"/>
    </ligand>
</feature>
<proteinExistence type="inferred from homology"/>
<feature type="active site" description="Proton donor" evidence="4">
    <location>
        <position position="147"/>
    </location>
</feature>
<evidence type="ECO:0000256" key="5">
    <source>
        <dbReference type="NCBIfam" id="TIGR01927"/>
    </source>
</evidence>
<evidence type="ECO:0000259" key="6">
    <source>
        <dbReference type="SMART" id="SM00922"/>
    </source>
</evidence>
<name>A0A290QAC5_9BACT</name>
<dbReference type="SUPFAM" id="SSF51604">
    <property type="entry name" value="Enolase C-terminal domain-like"/>
    <property type="match status" value="1"/>
</dbReference>
<evidence type="ECO:0000256" key="3">
    <source>
        <dbReference type="ARBA" id="ARBA00023239"/>
    </source>
</evidence>
<dbReference type="HAMAP" id="MF_00470">
    <property type="entry name" value="MenC_1"/>
    <property type="match status" value="1"/>
</dbReference>
<dbReference type="UniPathway" id="UPA01057">
    <property type="reaction ID" value="UER00165"/>
</dbReference>
<sequence>MTFRFAARRYALPFRHPVRTAHGLWTTREGIIVRISDESGAAGYGEAAPIAWFGTETVDEIEAVCREVRAEVDAERLDAIPGTVGLLRGAVAAARGMLRLRARSGASEEGTRAKDYLPVAALLPAGRAVLDAVGLKAETGFRTFKWKVGVSDIGDELSLLDDLIAKLPNGSKLRLDANGAWDRRKAERWLERCADRPVEFVEQPIDAAARGADDLLLGLAGDFPTPVALDESVTGMREVERWIGAGWPGFFVIKPSLLGDAESALEKLKAAKAKVIFSSALETGIGAREALRVAFEFGGETRALGFGVWPLFEDARFDGPHLAPFIRAEDVERMNPEAIWNALS</sequence>
<dbReference type="Proteomes" id="UP000217265">
    <property type="component" value="Chromosome"/>
</dbReference>
<accession>A0A290QAC5</accession>
<dbReference type="SMART" id="SM00922">
    <property type="entry name" value="MR_MLE"/>
    <property type="match status" value="1"/>
</dbReference>
<dbReference type="CDD" id="cd03320">
    <property type="entry name" value="OSBS"/>
    <property type="match status" value="1"/>
</dbReference>
<dbReference type="Pfam" id="PF21508">
    <property type="entry name" value="MenC_N"/>
    <property type="match status" value="1"/>
</dbReference>
<keyword evidence="3 4" id="KW-0456">Lyase</keyword>
<comment type="pathway">
    <text evidence="4">Quinol/quinone metabolism; 1,4-dihydroxy-2-naphthoate biosynthesis; 1,4-dihydroxy-2-naphthoate from chorismate: step 4/7.</text>
</comment>
<comment type="catalytic activity">
    <reaction evidence="4">
        <text>(1R,6R)-6-hydroxy-2-succinyl-cyclohexa-2,4-diene-1-carboxylate = 2-succinylbenzoate + H2O</text>
        <dbReference type="Rhea" id="RHEA:10196"/>
        <dbReference type="ChEBI" id="CHEBI:15377"/>
        <dbReference type="ChEBI" id="CHEBI:18325"/>
        <dbReference type="ChEBI" id="CHEBI:58689"/>
        <dbReference type="EC" id="4.2.1.113"/>
    </reaction>
</comment>
<dbReference type="InterPro" id="IPR010196">
    <property type="entry name" value="OSB_synthase_MenC1"/>
</dbReference>
<dbReference type="InterPro" id="IPR013342">
    <property type="entry name" value="Mandelate_racemase_C"/>
</dbReference>
<dbReference type="SFLD" id="SFLDF00009">
    <property type="entry name" value="o-succinylbenzoate_synthase"/>
    <property type="match status" value="1"/>
</dbReference>
<dbReference type="NCBIfam" id="TIGR01927">
    <property type="entry name" value="menC_gam_Gplu"/>
    <property type="match status" value="1"/>
</dbReference>
<protein>
    <recommendedName>
        <fullName evidence="4 5">o-succinylbenzoate synthase</fullName>
        <shortName evidence="4">OSB synthase</shortName>
        <shortName evidence="4">OSBS</shortName>
        <ecNumber evidence="4 5">4.2.1.113</ecNumber>
    </recommendedName>
    <alternativeName>
        <fullName evidence="4">4-(2'-carboxyphenyl)-4-oxybutyric acid synthase</fullName>
    </alternativeName>
    <alternativeName>
        <fullName evidence="4">o-succinylbenzoic acid synthase</fullName>
    </alternativeName>
</protein>
<keyword evidence="4" id="KW-0474">Menaquinone biosynthesis</keyword>
<evidence type="ECO:0000313" key="8">
    <source>
        <dbReference type="Proteomes" id="UP000217265"/>
    </source>
</evidence>
<keyword evidence="2 4" id="KW-0460">Magnesium</keyword>
<dbReference type="InterPro" id="IPR041338">
    <property type="entry name" value="OSBS_N"/>
</dbReference>
<dbReference type="EC" id="4.2.1.113" evidence="4 5"/>
<dbReference type="SUPFAM" id="SSF54826">
    <property type="entry name" value="Enolase N-terminal domain-like"/>
    <property type="match status" value="1"/>
</dbReference>
<comment type="function">
    <text evidence="4">Converts 2-succinyl-6-hydroxy-2,4-cyclohexadiene-1-carboxylate (SHCHC) to 2-succinylbenzoate (OSB).</text>
</comment>
<dbReference type="Pfam" id="PF13378">
    <property type="entry name" value="MR_MLE_C"/>
    <property type="match status" value="1"/>
</dbReference>
<evidence type="ECO:0000256" key="1">
    <source>
        <dbReference type="ARBA" id="ARBA00022723"/>
    </source>
</evidence>
<dbReference type="AlphaFoldDB" id="A0A290QAC5"/>
<dbReference type="EMBL" id="CP023344">
    <property type="protein sequence ID" value="ATC65373.1"/>
    <property type="molecule type" value="Genomic_DNA"/>
</dbReference>
<gene>
    <name evidence="4" type="primary">menC</name>
    <name evidence="7" type="ORF">CMV30_16270</name>
</gene>
<keyword evidence="1 4" id="KW-0479">Metal-binding</keyword>
<dbReference type="InterPro" id="IPR029065">
    <property type="entry name" value="Enolase_C-like"/>
</dbReference>
<dbReference type="GO" id="GO:0043748">
    <property type="term" value="F:O-succinylbenzoate synthase activity"/>
    <property type="evidence" value="ECO:0007669"/>
    <property type="project" value="UniProtKB-EC"/>
</dbReference>
<dbReference type="KEGG" id="vbh:CMV30_16270"/>
<evidence type="ECO:0000256" key="4">
    <source>
        <dbReference type="HAMAP-Rule" id="MF_00470"/>
    </source>
</evidence>
<comment type="cofactor">
    <cofactor evidence="4">
        <name>a divalent metal cation</name>
        <dbReference type="ChEBI" id="CHEBI:60240"/>
    </cofactor>
</comment>
<dbReference type="Gene3D" id="3.20.20.120">
    <property type="entry name" value="Enolase-like C-terminal domain"/>
    <property type="match status" value="1"/>
</dbReference>
<keyword evidence="8" id="KW-1185">Reference proteome</keyword>
<feature type="domain" description="Mandelate racemase/muconate lactonizing enzyme C-terminal" evidence="6">
    <location>
        <begin position="126"/>
        <end position="226"/>
    </location>
</feature>
<dbReference type="RefSeq" id="WP_096057003.1">
    <property type="nucleotide sequence ID" value="NZ_CP023344.1"/>
</dbReference>
<dbReference type="InterPro" id="IPR036849">
    <property type="entry name" value="Enolase-like_C_sf"/>
</dbReference>
<dbReference type="Gene3D" id="3.30.390.10">
    <property type="entry name" value="Enolase-like, N-terminal domain"/>
    <property type="match status" value="1"/>
</dbReference>
<dbReference type="UniPathway" id="UPA00079"/>
<dbReference type="PANTHER" id="PTHR48073:SF2">
    <property type="entry name" value="O-SUCCINYLBENZOATE SYNTHASE"/>
    <property type="match status" value="1"/>
</dbReference>
<feature type="active site" description="Proton acceptor" evidence="4">
    <location>
        <position position="254"/>
    </location>
</feature>
<dbReference type="PANTHER" id="PTHR48073">
    <property type="entry name" value="O-SUCCINYLBENZOATE SYNTHASE-RELATED"/>
    <property type="match status" value="1"/>
</dbReference>
<comment type="pathway">
    <text evidence="4">Quinol/quinone metabolism; menaquinone biosynthesis.</text>
</comment>
<feature type="binding site" evidence="4">
    <location>
        <position position="176"/>
    </location>
    <ligand>
        <name>Mg(2+)</name>
        <dbReference type="ChEBI" id="CHEBI:18420"/>
    </ligand>
</feature>
<comment type="similarity">
    <text evidence="4">Belongs to the mandelate racemase/muconate lactonizing enzyme family. MenC type 1 subfamily.</text>
</comment>
<dbReference type="NCBIfam" id="NF002739">
    <property type="entry name" value="PRK02714.1"/>
    <property type="match status" value="1"/>
</dbReference>
<organism evidence="7 8">
    <name type="scientific">Nibricoccus aquaticus</name>
    <dbReference type="NCBI Taxonomy" id="2576891"/>
    <lineage>
        <taxon>Bacteria</taxon>
        <taxon>Pseudomonadati</taxon>
        <taxon>Verrucomicrobiota</taxon>
        <taxon>Opitutia</taxon>
        <taxon>Opitutales</taxon>
        <taxon>Opitutaceae</taxon>
        <taxon>Nibricoccus</taxon>
    </lineage>
</organism>
<evidence type="ECO:0000256" key="2">
    <source>
        <dbReference type="ARBA" id="ARBA00022842"/>
    </source>
</evidence>
<feature type="binding site" evidence="4">
    <location>
        <position position="202"/>
    </location>
    <ligand>
        <name>Mg(2+)</name>
        <dbReference type="ChEBI" id="CHEBI:18420"/>
    </ligand>
</feature>
<dbReference type="SFLD" id="SFLDG00180">
    <property type="entry name" value="muconate_cycloisomerase"/>
    <property type="match status" value="1"/>
</dbReference>
<dbReference type="InterPro" id="IPR029017">
    <property type="entry name" value="Enolase-like_N"/>
</dbReference>